<dbReference type="EMBL" id="SPHZ02000008">
    <property type="protein sequence ID" value="KAF0901431.1"/>
    <property type="molecule type" value="Genomic_DNA"/>
</dbReference>
<evidence type="ECO:0000259" key="1">
    <source>
        <dbReference type="Pfam" id="PF12776"/>
    </source>
</evidence>
<dbReference type="Proteomes" id="UP000479710">
    <property type="component" value="Unassembled WGS sequence"/>
</dbReference>
<feature type="non-terminal residue" evidence="2">
    <location>
        <position position="1"/>
    </location>
</feature>
<comment type="caution">
    <text evidence="2">The sequence shown here is derived from an EMBL/GenBank/DDBJ whole genome shotgun (WGS) entry which is preliminary data.</text>
</comment>
<protein>
    <recommendedName>
        <fullName evidence="1">Myb/SANT-like domain-containing protein</fullName>
    </recommendedName>
</protein>
<dbReference type="PANTHER" id="PTHR47851:SF2">
    <property type="entry name" value="OS12G0207200 PROTEIN"/>
    <property type="match status" value="1"/>
</dbReference>
<proteinExistence type="predicted"/>
<evidence type="ECO:0000313" key="3">
    <source>
        <dbReference type="Proteomes" id="UP000479710"/>
    </source>
</evidence>
<evidence type="ECO:0000313" key="2">
    <source>
        <dbReference type="EMBL" id="KAF0901431.1"/>
    </source>
</evidence>
<reference evidence="2 3" key="1">
    <citation type="submission" date="2019-11" db="EMBL/GenBank/DDBJ databases">
        <title>Whole genome sequence of Oryza granulata.</title>
        <authorList>
            <person name="Li W."/>
        </authorList>
    </citation>
    <scope>NUCLEOTIDE SEQUENCE [LARGE SCALE GENOMIC DNA]</scope>
    <source>
        <strain evidence="3">cv. Menghai</strain>
        <tissue evidence="2">Leaf</tissue>
    </source>
</reference>
<name>A0A6G1CMX9_9ORYZ</name>
<accession>A0A6G1CMX9</accession>
<gene>
    <name evidence="2" type="ORF">E2562_000312</name>
</gene>
<organism evidence="2 3">
    <name type="scientific">Oryza meyeriana var. granulata</name>
    <dbReference type="NCBI Taxonomy" id="110450"/>
    <lineage>
        <taxon>Eukaryota</taxon>
        <taxon>Viridiplantae</taxon>
        <taxon>Streptophyta</taxon>
        <taxon>Embryophyta</taxon>
        <taxon>Tracheophyta</taxon>
        <taxon>Spermatophyta</taxon>
        <taxon>Magnoliopsida</taxon>
        <taxon>Liliopsida</taxon>
        <taxon>Poales</taxon>
        <taxon>Poaceae</taxon>
        <taxon>BOP clade</taxon>
        <taxon>Oryzoideae</taxon>
        <taxon>Oryzeae</taxon>
        <taxon>Oryzinae</taxon>
        <taxon>Oryza</taxon>
        <taxon>Oryza meyeriana</taxon>
    </lineage>
</organism>
<dbReference type="Pfam" id="PF12776">
    <property type="entry name" value="Myb_DNA-bind_3"/>
    <property type="match status" value="1"/>
</dbReference>
<dbReference type="OrthoDB" id="683049at2759"/>
<dbReference type="PANTHER" id="PTHR47851">
    <property type="entry name" value="OS06G0588700 PROTEIN-RELATED"/>
    <property type="match status" value="1"/>
</dbReference>
<keyword evidence="3" id="KW-1185">Reference proteome</keyword>
<feature type="non-terminal residue" evidence="2">
    <location>
        <position position="179"/>
    </location>
</feature>
<feature type="domain" description="Myb/SANT-like" evidence="1">
    <location>
        <begin position="82"/>
        <end position="176"/>
    </location>
</feature>
<sequence>SRSRSSCCQTVQLQHAAPQKPRGIRSLLGPCFSCSKSPIIHRSSRSTAAAAAAALYRLPGSCLHPQTPVAPRHQERKMPEAEWNDDNTRIICELYAEQVRLGNRPSTHLNSTGYSQVLLKFQQRTQLLYTKRQLKNKWDKLRNEYAIWKKLLIKGSGLGWNSTRGTIAADENWWKKTNT</sequence>
<dbReference type="AlphaFoldDB" id="A0A6G1CMX9"/>
<dbReference type="InterPro" id="IPR024752">
    <property type="entry name" value="Myb/SANT-like_dom"/>
</dbReference>